<accession>A0ABS8WG68</accession>
<feature type="non-terminal residue" evidence="1">
    <location>
        <position position="55"/>
    </location>
</feature>
<gene>
    <name evidence="1" type="ORF">HAX54_045811</name>
</gene>
<proteinExistence type="predicted"/>
<evidence type="ECO:0000313" key="1">
    <source>
        <dbReference type="EMBL" id="MCE3049800.1"/>
    </source>
</evidence>
<organism evidence="1 2">
    <name type="scientific">Datura stramonium</name>
    <name type="common">Jimsonweed</name>
    <name type="synonym">Common thornapple</name>
    <dbReference type="NCBI Taxonomy" id="4076"/>
    <lineage>
        <taxon>Eukaryota</taxon>
        <taxon>Viridiplantae</taxon>
        <taxon>Streptophyta</taxon>
        <taxon>Embryophyta</taxon>
        <taxon>Tracheophyta</taxon>
        <taxon>Spermatophyta</taxon>
        <taxon>Magnoliopsida</taxon>
        <taxon>eudicotyledons</taxon>
        <taxon>Gunneridae</taxon>
        <taxon>Pentapetalae</taxon>
        <taxon>asterids</taxon>
        <taxon>lamiids</taxon>
        <taxon>Solanales</taxon>
        <taxon>Solanaceae</taxon>
        <taxon>Solanoideae</taxon>
        <taxon>Datureae</taxon>
        <taxon>Datura</taxon>
    </lineage>
</organism>
<sequence length="55" mass="6180">MPQISMVNPPGTCTFTQEQYEQILQMLNKNICLTTNMQGSGSRESTTDVVMVRVQ</sequence>
<dbReference type="Proteomes" id="UP000823775">
    <property type="component" value="Unassembled WGS sequence"/>
</dbReference>
<comment type="caution">
    <text evidence="1">The sequence shown here is derived from an EMBL/GenBank/DDBJ whole genome shotgun (WGS) entry which is preliminary data.</text>
</comment>
<dbReference type="EMBL" id="JACEIK010007151">
    <property type="protein sequence ID" value="MCE3049800.1"/>
    <property type="molecule type" value="Genomic_DNA"/>
</dbReference>
<protein>
    <submittedName>
        <fullName evidence="1">Uncharacterized protein</fullName>
    </submittedName>
</protein>
<reference evidence="1 2" key="1">
    <citation type="journal article" date="2021" name="BMC Genomics">
        <title>Datura genome reveals duplications of psychoactive alkaloid biosynthetic genes and high mutation rate following tissue culture.</title>
        <authorList>
            <person name="Rajewski A."/>
            <person name="Carter-House D."/>
            <person name="Stajich J."/>
            <person name="Litt A."/>
        </authorList>
    </citation>
    <scope>NUCLEOTIDE SEQUENCE [LARGE SCALE GENOMIC DNA]</scope>
    <source>
        <strain evidence="1">AR-01</strain>
    </source>
</reference>
<evidence type="ECO:0000313" key="2">
    <source>
        <dbReference type="Proteomes" id="UP000823775"/>
    </source>
</evidence>
<keyword evidence="2" id="KW-1185">Reference proteome</keyword>
<name>A0ABS8WG68_DATST</name>